<proteinExistence type="predicted"/>
<gene>
    <name evidence="1" type="ORF">NNJEOMEG_01806</name>
</gene>
<name>A0A6V8LUG9_9BACT</name>
<organism evidence="1 2">
    <name type="scientific">Fundidesulfovibrio magnetotacticus</name>
    <dbReference type="NCBI Taxonomy" id="2730080"/>
    <lineage>
        <taxon>Bacteria</taxon>
        <taxon>Pseudomonadati</taxon>
        <taxon>Thermodesulfobacteriota</taxon>
        <taxon>Desulfovibrionia</taxon>
        <taxon>Desulfovibrionales</taxon>
        <taxon>Desulfovibrionaceae</taxon>
        <taxon>Fundidesulfovibrio</taxon>
    </lineage>
</organism>
<dbReference type="Proteomes" id="UP000494245">
    <property type="component" value="Unassembled WGS sequence"/>
</dbReference>
<comment type="caution">
    <text evidence="1">The sequence shown here is derived from an EMBL/GenBank/DDBJ whole genome shotgun (WGS) entry which is preliminary data.</text>
</comment>
<evidence type="ECO:0008006" key="3">
    <source>
        <dbReference type="Google" id="ProtNLM"/>
    </source>
</evidence>
<sequence>MGSTKKNLARMRRNLQDWRIEDLQAIARAEGIEWRHKGTSHCIFVRRDGATLPVPAKRPIKPVYIKLFLEFLGE</sequence>
<keyword evidence="2" id="KW-1185">Reference proteome</keyword>
<protein>
    <recommendedName>
        <fullName evidence="3">YcfA-like protein</fullName>
    </recommendedName>
</protein>
<evidence type="ECO:0000313" key="1">
    <source>
        <dbReference type="EMBL" id="GFK93968.1"/>
    </source>
</evidence>
<evidence type="ECO:0000313" key="2">
    <source>
        <dbReference type="Proteomes" id="UP000494245"/>
    </source>
</evidence>
<dbReference type="AlphaFoldDB" id="A0A6V8LUG9"/>
<dbReference type="RefSeq" id="WP_173083565.1">
    <property type="nucleotide sequence ID" value="NZ_BLTE01000007.1"/>
</dbReference>
<accession>A0A6V8LUG9</accession>
<reference evidence="1 2" key="1">
    <citation type="submission" date="2020-04" db="EMBL/GenBank/DDBJ databases">
        <authorList>
            <consortium name="Desulfovibrio sp. FSS-1 genome sequencing consortium"/>
            <person name="Shimoshige H."/>
            <person name="Kobayashi H."/>
            <person name="Maekawa T."/>
        </authorList>
    </citation>
    <scope>NUCLEOTIDE SEQUENCE [LARGE SCALE GENOMIC DNA]</scope>
    <source>
        <strain evidence="1 2">SIID29052-01</strain>
    </source>
</reference>
<reference evidence="1 2" key="2">
    <citation type="submission" date="2020-05" db="EMBL/GenBank/DDBJ databases">
        <title>Draft genome sequence of Desulfovibrio sp. strainFSS-1.</title>
        <authorList>
            <person name="Shimoshige H."/>
            <person name="Kobayashi H."/>
            <person name="Maekawa T."/>
        </authorList>
    </citation>
    <scope>NUCLEOTIDE SEQUENCE [LARGE SCALE GENOMIC DNA]</scope>
    <source>
        <strain evidence="1 2">SIID29052-01</strain>
    </source>
</reference>
<dbReference type="EMBL" id="BLTE01000007">
    <property type="protein sequence ID" value="GFK93968.1"/>
    <property type="molecule type" value="Genomic_DNA"/>
</dbReference>